<evidence type="ECO:0000256" key="1">
    <source>
        <dbReference type="ARBA" id="ARBA00023054"/>
    </source>
</evidence>
<feature type="domain" description="Factor of DNA methylation 1-5/IDN2" evidence="5">
    <location>
        <begin position="508"/>
        <end position="637"/>
    </location>
</feature>
<evidence type="ECO:0000313" key="8">
    <source>
        <dbReference type="Proteomes" id="UP001443914"/>
    </source>
</evidence>
<dbReference type="Pfam" id="PF03470">
    <property type="entry name" value="zf-XS"/>
    <property type="match status" value="1"/>
</dbReference>
<protein>
    <recommendedName>
        <fullName evidence="9">XH/XS domain-containing protein</fullName>
    </recommendedName>
</protein>
<dbReference type="InterPro" id="IPR005379">
    <property type="entry name" value="FDM1-5/IDN2_XH"/>
</dbReference>
<dbReference type="InterPro" id="IPR045177">
    <property type="entry name" value="FDM1-5/IDN2"/>
</dbReference>
<dbReference type="PANTHER" id="PTHR21596:SF23">
    <property type="entry name" value="FACTOR OF DNA METHYLATION 4"/>
    <property type="match status" value="1"/>
</dbReference>
<evidence type="ECO:0000256" key="2">
    <source>
        <dbReference type="ARBA" id="ARBA00023158"/>
    </source>
</evidence>
<dbReference type="Proteomes" id="UP001443914">
    <property type="component" value="Unassembled WGS sequence"/>
</dbReference>
<keyword evidence="1 3" id="KW-0175">Coiled coil</keyword>
<dbReference type="PANTHER" id="PTHR21596">
    <property type="entry name" value="RIBONUCLEASE P SUBUNIT P38"/>
    <property type="match status" value="1"/>
</dbReference>
<dbReference type="EMBL" id="JBDFQZ010000004">
    <property type="protein sequence ID" value="KAK9734817.1"/>
    <property type="molecule type" value="Genomic_DNA"/>
</dbReference>
<dbReference type="GO" id="GO:0080188">
    <property type="term" value="P:gene silencing by siRNA-directed DNA methylation"/>
    <property type="evidence" value="ECO:0007669"/>
    <property type="project" value="InterPro"/>
</dbReference>
<feature type="domain" description="Zinc finger-XS" evidence="6">
    <location>
        <begin position="43"/>
        <end position="85"/>
    </location>
</feature>
<evidence type="ECO:0000259" key="5">
    <source>
        <dbReference type="Pfam" id="PF03469"/>
    </source>
</evidence>
<sequence length="640" mass="74620">MRHSSEEDTDLSESELEDYADDIYRRLKKERYEVKISTNTFRCPFCRGKRRQEYSYHDLLQHAKSIGKSSRSAKLKEKGDHIALADYLDRYHRPRVSAKLPEKSSSDVLRESGKLSEKSSSHLGYDKNEKFAWPWKGIVANLPVQKQNGRYVGESGSKLRDELAKKGFNPVKVIPLWTHEGHSGFAVVNFNKDFAGFGNAMSFEKSFESEQCGRRAWYTSRSRGDKLYGWMAREVDFSSGVIGKHLRDNSDVKSINEVETEDTRLMESLVSNLTETIKSKDDQVQQMKSKFQETCASLNKAMQEKDTMTQAYNEEMQRIQMQTMKDTRKIFGEHEMFKKQLESERERLERREKDLKKREANYDNEVIELRRRRKMNALASAEQKKADESVLRLMEEQKREKEELLKKIINLQKQLDGKQALELEIEQLRGKSLVLEHMERDAETKRKMEEIDEELKDKEEDLQALEDLAQTLIVKERNSNDELQDARKELITGLSKETRSTRATIGVKFVGALDGKLFEKVAKDKYPSDHVPTKAEELMAICRSHIEDHDWHPFKTVTEHGVPKEVINEDDERLQSLRNDLGEEAWQAMVTAMSELNEYNASGRYPVPELWNLKEGRKATLKEGAEFILNKWKNQKRTRR</sequence>
<keyword evidence="8" id="KW-1185">Reference proteome</keyword>
<accession>A0AAW1LEN4</accession>
<keyword evidence="2" id="KW-0943">RNA-mediated gene silencing</keyword>
<evidence type="ECO:0000256" key="3">
    <source>
        <dbReference type="SAM" id="Coils"/>
    </source>
</evidence>
<organism evidence="7 8">
    <name type="scientific">Saponaria officinalis</name>
    <name type="common">Common soapwort</name>
    <name type="synonym">Lychnis saponaria</name>
    <dbReference type="NCBI Taxonomy" id="3572"/>
    <lineage>
        <taxon>Eukaryota</taxon>
        <taxon>Viridiplantae</taxon>
        <taxon>Streptophyta</taxon>
        <taxon>Embryophyta</taxon>
        <taxon>Tracheophyta</taxon>
        <taxon>Spermatophyta</taxon>
        <taxon>Magnoliopsida</taxon>
        <taxon>eudicotyledons</taxon>
        <taxon>Gunneridae</taxon>
        <taxon>Pentapetalae</taxon>
        <taxon>Caryophyllales</taxon>
        <taxon>Caryophyllaceae</taxon>
        <taxon>Caryophylleae</taxon>
        <taxon>Saponaria</taxon>
    </lineage>
</organism>
<evidence type="ECO:0000313" key="7">
    <source>
        <dbReference type="EMBL" id="KAK9734817.1"/>
    </source>
</evidence>
<proteinExistence type="predicted"/>
<dbReference type="InterPro" id="IPR005380">
    <property type="entry name" value="XS_domain"/>
</dbReference>
<dbReference type="Pfam" id="PF03469">
    <property type="entry name" value="XH"/>
    <property type="match status" value="1"/>
</dbReference>
<dbReference type="InterPro" id="IPR038588">
    <property type="entry name" value="XS_domain_sf"/>
</dbReference>
<reference evidence="7" key="1">
    <citation type="submission" date="2024-03" db="EMBL/GenBank/DDBJ databases">
        <title>WGS assembly of Saponaria officinalis var. Norfolk2.</title>
        <authorList>
            <person name="Jenkins J."/>
            <person name="Shu S."/>
            <person name="Grimwood J."/>
            <person name="Barry K."/>
            <person name="Goodstein D."/>
            <person name="Schmutz J."/>
            <person name="Leebens-Mack J."/>
            <person name="Osbourn A."/>
        </authorList>
    </citation>
    <scope>NUCLEOTIDE SEQUENCE [LARGE SCALE GENOMIC DNA]</scope>
    <source>
        <strain evidence="7">JIC</strain>
    </source>
</reference>
<dbReference type="AlphaFoldDB" id="A0AAW1LEN4"/>
<gene>
    <name evidence="7" type="ORF">RND81_04G164900</name>
</gene>
<feature type="coiled-coil region" evidence="3">
    <location>
        <begin position="270"/>
        <end position="475"/>
    </location>
</feature>
<comment type="caution">
    <text evidence="7">The sequence shown here is derived from an EMBL/GenBank/DDBJ whole genome shotgun (WGS) entry which is preliminary data.</text>
</comment>
<dbReference type="Pfam" id="PF03468">
    <property type="entry name" value="XS"/>
    <property type="match status" value="1"/>
</dbReference>
<evidence type="ECO:0000259" key="4">
    <source>
        <dbReference type="Pfam" id="PF03468"/>
    </source>
</evidence>
<name>A0AAW1LEN4_SAPOF</name>
<dbReference type="CDD" id="cd12266">
    <property type="entry name" value="RRM_like_XS"/>
    <property type="match status" value="1"/>
</dbReference>
<evidence type="ECO:0008006" key="9">
    <source>
        <dbReference type="Google" id="ProtNLM"/>
    </source>
</evidence>
<evidence type="ECO:0000259" key="6">
    <source>
        <dbReference type="Pfam" id="PF03470"/>
    </source>
</evidence>
<feature type="domain" description="XS" evidence="4">
    <location>
        <begin position="129"/>
        <end position="238"/>
    </location>
</feature>
<dbReference type="InterPro" id="IPR005381">
    <property type="entry name" value="Znf-XS_domain"/>
</dbReference>
<dbReference type="Gene3D" id="3.30.70.2890">
    <property type="entry name" value="XS domain"/>
    <property type="match status" value="1"/>
</dbReference>